<feature type="region of interest" description="Disordered" evidence="8">
    <location>
        <begin position="141"/>
        <end position="170"/>
    </location>
</feature>
<protein>
    <recommendedName>
        <fullName evidence="9">C2H2-type domain-containing protein</fullName>
    </recommendedName>
</protein>
<name>A0A922CS12_MANSE</name>
<feature type="compositionally biased region" description="Polar residues" evidence="8">
    <location>
        <begin position="142"/>
        <end position="151"/>
    </location>
</feature>
<sequence length="170" mass="18686">MHVCYTRTRARTRRRTRARCTCTPAPAAPRSSSTPPVSHVPALVPNSFDACLLHTHARSHAPPHARALHLHACACCPKVFLYPSSLSRHMMMHKGRVYGCSACQRQFRDKSSLQRHMRSAHNNLAAQAQGISYYEQAAADTQPGSLNTQPLTGDKQHSVETQPHGGDVTG</sequence>
<dbReference type="AlphaFoldDB" id="A0A922CS12"/>
<evidence type="ECO:0000256" key="7">
    <source>
        <dbReference type="PROSITE-ProRule" id="PRU00042"/>
    </source>
</evidence>
<dbReference type="GO" id="GO:0008270">
    <property type="term" value="F:zinc ion binding"/>
    <property type="evidence" value="ECO:0007669"/>
    <property type="project" value="UniProtKB-KW"/>
</dbReference>
<evidence type="ECO:0000313" key="11">
    <source>
        <dbReference type="Proteomes" id="UP000791440"/>
    </source>
</evidence>
<evidence type="ECO:0000256" key="6">
    <source>
        <dbReference type="ARBA" id="ARBA00023242"/>
    </source>
</evidence>
<reference evidence="10" key="2">
    <citation type="submission" date="2020-12" db="EMBL/GenBank/DDBJ databases">
        <authorList>
            <person name="Kanost M."/>
        </authorList>
    </citation>
    <scope>NUCLEOTIDE SEQUENCE</scope>
</reference>
<dbReference type="SMART" id="SM00355">
    <property type="entry name" value="ZnF_C2H2"/>
    <property type="match status" value="2"/>
</dbReference>
<dbReference type="InterPro" id="IPR050331">
    <property type="entry name" value="Zinc_finger"/>
</dbReference>
<organism evidence="10 11">
    <name type="scientific">Manduca sexta</name>
    <name type="common">Tobacco hawkmoth</name>
    <name type="synonym">Tobacco hornworm</name>
    <dbReference type="NCBI Taxonomy" id="7130"/>
    <lineage>
        <taxon>Eukaryota</taxon>
        <taxon>Metazoa</taxon>
        <taxon>Ecdysozoa</taxon>
        <taxon>Arthropoda</taxon>
        <taxon>Hexapoda</taxon>
        <taxon>Insecta</taxon>
        <taxon>Pterygota</taxon>
        <taxon>Neoptera</taxon>
        <taxon>Endopterygota</taxon>
        <taxon>Lepidoptera</taxon>
        <taxon>Glossata</taxon>
        <taxon>Ditrysia</taxon>
        <taxon>Bombycoidea</taxon>
        <taxon>Sphingidae</taxon>
        <taxon>Sphinginae</taxon>
        <taxon>Sphingini</taxon>
        <taxon>Manduca</taxon>
    </lineage>
</organism>
<dbReference type="PROSITE" id="PS50157">
    <property type="entry name" value="ZINC_FINGER_C2H2_2"/>
    <property type="match status" value="2"/>
</dbReference>
<dbReference type="Proteomes" id="UP000791440">
    <property type="component" value="Unassembled WGS sequence"/>
</dbReference>
<dbReference type="InterPro" id="IPR013087">
    <property type="entry name" value="Znf_C2H2_type"/>
</dbReference>
<gene>
    <name evidence="10" type="ORF">O3G_MSEX010269</name>
</gene>
<comment type="subcellular location">
    <subcellularLocation>
        <location evidence="1">Nucleus</location>
    </subcellularLocation>
</comment>
<feature type="domain" description="C2H2-type" evidence="9">
    <location>
        <begin position="71"/>
        <end position="98"/>
    </location>
</feature>
<dbReference type="GO" id="GO:0005634">
    <property type="term" value="C:nucleus"/>
    <property type="evidence" value="ECO:0007669"/>
    <property type="project" value="UniProtKB-SubCell"/>
</dbReference>
<keyword evidence="11" id="KW-1185">Reference proteome</keyword>
<dbReference type="GO" id="GO:0010468">
    <property type="term" value="P:regulation of gene expression"/>
    <property type="evidence" value="ECO:0007669"/>
    <property type="project" value="TreeGrafter"/>
</dbReference>
<dbReference type="FunFam" id="3.30.160.60:FF:000100">
    <property type="entry name" value="Zinc finger 45-like"/>
    <property type="match status" value="1"/>
</dbReference>
<dbReference type="PANTHER" id="PTHR16515:SF66">
    <property type="entry name" value="C2H2-TYPE DOMAIN-CONTAINING PROTEIN"/>
    <property type="match status" value="1"/>
</dbReference>
<evidence type="ECO:0000313" key="10">
    <source>
        <dbReference type="EMBL" id="KAG6457385.1"/>
    </source>
</evidence>
<dbReference type="Pfam" id="PF00096">
    <property type="entry name" value="zf-C2H2"/>
    <property type="match status" value="1"/>
</dbReference>
<dbReference type="PANTHER" id="PTHR16515">
    <property type="entry name" value="PR DOMAIN ZINC FINGER PROTEIN"/>
    <property type="match status" value="1"/>
</dbReference>
<proteinExistence type="predicted"/>
<keyword evidence="5" id="KW-0862">Zinc</keyword>
<keyword evidence="2" id="KW-0479">Metal-binding</keyword>
<dbReference type="PROSITE" id="PS00028">
    <property type="entry name" value="ZINC_FINGER_C2H2_1"/>
    <property type="match status" value="2"/>
</dbReference>
<evidence type="ECO:0000259" key="9">
    <source>
        <dbReference type="PROSITE" id="PS50157"/>
    </source>
</evidence>
<evidence type="ECO:0000256" key="4">
    <source>
        <dbReference type="ARBA" id="ARBA00022771"/>
    </source>
</evidence>
<keyword evidence="6" id="KW-0539">Nucleus</keyword>
<evidence type="ECO:0000256" key="2">
    <source>
        <dbReference type="ARBA" id="ARBA00022723"/>
    </source>
</evidence>
<comment type="caution">
    <text evidence="10">The sequence shown here is derived from an EMBL/GenBank/DDBJ whole genome shotgun (WGS) entry which is preliminary data.</text>
</comment>
<evidence type="ECO:0000256" key="1">
    <source>
        <dbReference type="ARBA" id="ARBA00004123"/>
    </source>
</evidence>
<evidence type="ECO:0000256" key="3">
    <source>
        <dbReference type="ARBA" id="ARBA00022737"/>
    </source>
</evidence>
<keyword evidence="3" id="KW-0677">Repeat</keyword>
<dbReference type="EMBL" id="JH668545">
    <property type="protein sequence ID" value="KAG6457385.1"/>
    <property type="molecule type" value="Genomic_DNA"/>
</dbReference>
<evidence type="ECO:0000256" key="8">
    <source>
        <dbReference type="SAM" id="MobiDB-lite"/>
    </source>
</evidence>
<reference evidence="10" key="1">
    <citation type="journal article" date="2016" name="Insect Biochem. Mol. Biol.">
        <title>Multifaceted biological insights from a draft genome sequence of the tobacco hornworm moth, Manduca sexta.</title>
        <authorList>
            <person name="Kanost M.R."/>
            <person name="Arrese E.L."/>
            <person name="Cao X."/>
            <person name="Chen Y.R."/>
            <person name="Chellapilla S."/>
            <person name="Goldsmith M.R."/>
            <person name="Grosse-Wilde E."/>
            <person name="Heckel D.G."/>
            <person name="Herndon N."/>
            <person name="Jiang H."/>
            <person name="Papanicolaou A."/>
            <person name="Qu J."/>
            <person name="Soulages J.L."/>
            <person name="Vogel H."/>
            <person name="Walters J."/>
            <person name="Waterhouse R.M."/>
            <person name="Ahn S.J."/>
            <person name="Almeida F.C."/>
            <person name="An C."/>
            <person name="Aqrawi P."/>
            <person name="Bretschneider A."/>
            <person name="Bryant W.B."/>
            <person name="Bucks S."/>
            <person name="Chao H."/>
            <person name="Chevignon G."/>
            <person name="Christen J.M."/>
            <person name="Clarke D.F."/>
            <person name="Dittmer N.T."/>
            <person name="Ferguson L.C.F."/>
            <person name="Garavelou S."/>
            <person name="Gordon K.H.J."/>
            <person name="Gunaratna R.T."/>
            <person name="Han Y."/>
            <person name="Hauser F."/>
            <person name="He Y."/>
            <person name="Heidel-Fischer H."/>
            <person name="Hirsh A."/>
            <person name="Hu Y."/>
            <person name="Jiang H."/>
            <person name="Kalra D."/>
            <person name="Klinner C."/>
            <person name="Konig C."/>
            <person name="Kovar C."/>
            <person name="Kroll A.R."/>
            <person name="Kuwar S.S."/>
            <person name="Lee S.L."/>
            <person name="Lehman R."/>
            <person name="Li K."/>
            <person name="Li Z."/>
            <person name="Liang H."/>
            <person name="Lovelace S."/>
            <person name="Lu Z."/>
            <person name="Mansfield J.H."/>
            <person name="McCulloch K.J."/>
            <person name="Mathew T."/>
            <person name="Morton B."/>
            <person name="Muzny D.M."/>
            <person name="Neunemann D."/>
            <person name="Ongeri F."/>
            <person name="Pauchet Y."/>
            <person name="Pu L.L."/>
            <person name="Pyrousis I."/>
            <person name="Rao X.J."/>
            <person name="Redding A."/>
            <person name="Roesel C."/>
            <person name="Sanchez-Gracia A."/>
            <person name="Schaack S."/>
            <person name="Shukla A."/>
            <person name="Tetreau G."/>
            <person name="Wang Y."/>
            <person name="Xiong G.H."/>
            <person name="Traut W."/>
            <person name="Walsh T.K."/>
            <person name="Worley K.C."/>
            <person name="Wu D."/>
            <person name="Wu W."/>
            <person name="Wu Y.Q."/>
            <person name="Zhang X."/>
            <person name="Zou Z."/>
            <person name="Zucker H."/>
            <person name="Briscoe A.D."/>
            <person name="Burmester T."/>
            <person name="Clem R.J."/>
            <person name="Feyereisen R."/>
            <person name="Grimmelikhuijzen C.J.P."/>
            <person name="Hamodrakas S.J."/>
            <person name="Hansson B.S."/>
            <person name="Huguet E."/>
            <person name="Jermiin L.S."/>
            <person name="Lan Q."/>
            <person name="Lehman H.K."/>
            <person name="Lorenzen M."/>
            <person name="Merzendorfer H."/>
            <person name="Michalopoulos I."/>
            <person name="Morton D.B."/>
            <person name="Muthukrishnan S."/>
            <person name="Oakeshott J.G."/>
            <person name="Palmer W."/>
            <person name="Park Y."/>
            <person name="Passarelli A.L."/>
            <person name="Rozas J."/>
            <person name="Schwartz L.M."/>
            <person name="Smith W."/>
            <person name="Southgate A."/>
            <person name="Vilcinskas A."/>
            <person name="Vogt R."/>
            <person name="Wang P."/>
            <person name="Werren J."/>
            <person name="Yu X.Q."/>
            <person name="Zhou J.J."/>
            <person name="Brown S.J."/>
            <person name="Scherer S.E."/>
            <person name="Richards S."/>
            <person name="Blissard G.W."/>
        </authorList>
    </citation>
    <scope>NUCLEOTIDE SEQUENCE</scope>
</reference>
<feature type="domain" description="C2H2-type" evidence="9">
    <location>
        <begin position="98"/>
        <end position="126"/>
    </location>
</feature>
<accession>A0A922CS12</accession>
<keyword evidence="4 7" id="KW-0863">Zinc-finger</keyword>
<evidence type="ECO:0000256" key="5">
    <source>
        <dbReference type="ARBA" id="ARBA00022833"/>
    </source>
</evidence>